<evidence type="ECO:0000256" key="4">
    <source>
        <dbReference type="PROSITE-ProRule" id="PRU01248"/>
    </source>
</evidence>
<feature type="domain" description="Core-binding (CB)" evidence="6">
    <location>
        <begin position="14"/>
        <end position="91"/>
    </location>
</feature>
<keyword evidence="2 4" id="KW-0238">DNA-binding</keyword>
<dbReference type="Proteomes" id="UP001173223">
    <property type="component" value="Unassembled WGS sequence"/>
</dbReference>
<dbReference type="AlphaFoldDB" id="A0AAW6WE36"/>
<dbReference type="InterPro" id="IPR011010">
    <property type="entry name" value="DNA_brk_join_enz"/>
</dbReference>
<keyword evidence="3" id="KW-0233">DNA recombination</keyword>
<dbReference type="SUPFAM" id="SSF56349">
    <property type="entry name" value="DNA breaking-rejoining enzymes"/>
    <property type="match status" value="1"/>
</dbReference>
<accession>A0AAW6WE36</accession>
<protein>
    <submittedName>
        <fullName evidence="7">Phage integrase N-terminal SAM-like domain-containing protein</fullName>
    </submittedName>
</protein>
<feature type="domain" description="Tyr recombinase" evidence="5">
    <location>
        <begin position="106"/>
        <end position="263"/>
    </location>
</feature>
<dbReference type="Pfam" id="PF13495">
    <property type="entry name" value="Phage_int_SAM_4"/>
    <property type="match status" value="1"/>
</dbReference>
<dbReference type="GO" id="GO:0015074">
    <property type="term" value="P:DNA integration"/>
    <property type="evidence" value="ECO:0007669"/>
    <property type="project" value="UniProtKB-KW"/>
</dbReference>
<reference evidence="7" key="1">
    <citation type="journal article" date="2022" name="Gene">
        <title>A genome-led study on the pathogenesis of Fusobacterium necrophorum infections.</title>
        <authorList>
            <person name="Thapa G."/>
            <person name="Jayal A."/>
            <person name="Sikazwe E."/>
            <person name="Perry T."/>
            <person name="Mohammed Al Balushi A."/>
            <person name="Livingstone P."/>
        </authorList>
    </citation>
    <scope>NUCLEOTIDE SEQUENCE</scope>
    <source>
        <strain evidence="7">BRON_8</strain>
    </source>
</reference>
<dbReference type="InterPro" id="IPR013762">
    <property type="entry name" value="Integrase-like_cat_sf"/>
</dbReference>
<evidence type="ECO:0000259" key="6">
    <source>
        <dbReference type="PROSITE" id="PS51900"/>
    </source>
</evidence>
<reference evidence="7" key="2">
    <citation type="submission" date="2022-04" db="EMBL/GenBank/DDBJ databases">
        <authorList>
            <person name="Livingstone P.G."/>
        </authorList>
    </citation>
    <scope>NUCLEOTIDE SEQUENCE</scope>
    <source>
        <strain evidence="7">BRON_8</strain>
    </source>
</reference>
<dbReference type="GO" id="GO:0006310">
    <property type="term" value="P:DNA recombination"/>
    <property type="evidence" value="ECO:0007669"/>
    <property type="project" value="UniProtKB-KW"/>
</dbReference>
<name>A0AAW6WE36_9FUSO</name>
<dbReference type="Gene3D" id="1.10.150.130">
    <property type="match status" value="1"/>
</dbReference>
<dbReference type="GO" id="GO:0003677">
    <property type="term" value="F:DNA binding"/>
    <property type="evidence" value="ECO:0007669"/>
    <property type="project" value="UniProtKB-UniRule"/>
</dbReference>
<dbReference type="InterPro" id="IPR010998">
    <property type="entry name" value="Integrase_recombinase_N"/>
</dbReference>
<evidence type="ECO:0000256" key="1">
    <source>
        <dbReference type="ARBA" id="ARBA00022908"/>
    </source>
</evidence>
<dbReference type="InterPro" id="IPR044068">
    <property type="entry name" value="CB"/>
</dbReference>
<evidence type="ECO:0000256" key="2">
    <source>
        <dbReference type="ARBA" id="ARBA00023125"/>
    </source>
</evidence>
<evidence type="ECO:0000259" key="5">
    <source>
        <dbReference type="PROSITE" id="PS51898"/>
    </source>
</evidence>
<dbReference type="InterPro" id="IPR002104">
    <property type="entry name" value="Integrase_catalytic"/>
</dbReference>
<proteinExistence type="predicted"/>
<comment type="caution">
    <text evidence="7">The sequence shown here is derived from an EMBL/GenBank/DDBJ whole genome shotgun (WGS) entry which is preliminary data.</text>
</comment>
<evidence type="ECO:0000313" key="7">
    <source>
        <dbReference type="EMBL" id="MDK4512931.1"/>
    </source>
</evidence>
<sequence>MAVLMDGKNSWEIDLMMLHSELLFREYAASTTEVYMRVTKDFLEFTDKDILYMSKQDIIRYLDFLLQDRGESENTILVKLNALEFFFEEVMNMEITKNITKYKRQEGGRIVTIDELSLLLASIPKRERILFKTILEVGKHPKEVLEYKVQDLESREEGWFLRGHKIKKELAKEMIDYTEQNEIEGYIFGIQEKKMHVTNVYLLLRKYTKEFLGEQLTLSELRHSVALEFWRKGKKEEMMEYIGNKSMASIKQWYKKRGILLED</sequence>
<evidence type="ECO:0000313" key="8">
    <source>
        <dbReference type="Proteomes" id="UP001173223"/>
    </source>
</evidence>
<dbReference type="PROSITE" id="PS51898">
    <property type="entry name" value="TYR_RECOMBINASE"/>
    <property type="match status" value="1"/>
</dbReference>
<dbReference type="GeneID" id="75075211"/>
<keyword evidence="8" id="KW-1185">Reference proteome</keyword>
<gene>
    <name evidence="7" type="ORF">MWG07_11790</name>
</gene>
<dbReference type="InterPro" id="IPR004107">
    <property type="entry name" value="Integrase_SAM-like_N"/>
</dbReference>
<evidence type="ECO:0000256" key="3">
    <source>
        <dbReference type="ARBA" id="ARBA00023172"/>
    </source>
</evidence>
<dbReference type="PROSITE" id="PS51900">
    <property type="entry name" value="CB"/>
    <property type="match status" value="1"/>
</dbReference>
<keyword evidence="1" id="KW-0229">DNA integration</keyword>
<organism evidence="7 8">
    <name type="scientific">Fusobacterium necrophorum</name>
    <dbReference type="NCBI Taxonomy" id="859"/>
    <lineage>
        <taxon>Bacteria</taxon>
        <taxon>Fusobacteriati</taxon>
        <taxon>Fusobacteriota</taxon>
        <taxon>Fusobacteriia</taxon>
        <taxon>Fusobacteriales</taxon>
        <taxon>Fusobacteriaceae</taxon>
        <taxon>Fusobacterium</taxon>
    </lineage>
</organism>
<dbReference type="EMBL" id="JAMGTK010000030">
    <property type="protein sequence ID" value="MDK4512931.1"/>
    <property type="molecule type" value="Genomic_DNA"/>
</dbReference>
<dbReference type="Gene3D" id="1.10.443.10">
    <property type="entry name" value="Intergrase catalytic core"/>
    <property type="match status" value="1"/>
</dbReference>
<dbReference type="RefSeq" id="WP_253255462.1">
    <property type="nucleotide sequence ID" value="NZ_CABMIK010000011.1"/>
</dbReference>